<dbReference type="Proteomes" id="UP000274429">
    <property type="component" value="Unassembled WGS sequence"/>
</dbReference>
<dbReference type="OrthoDB" id="6276075at2759"/>
<proteinExistence type="predicted"/>
<keyword evidence="3" id="KW-1185">Reference proteome</keyword>
<dbReference type="AlphaFoldDB" id="A0A0R3WX05"/>
<gene>
    <name evidence="2" type="ORF">TTAC_LOCUS5280</name>
</gene>
<reference evidence="2 3" key="2">
    <citation type="submission" date="2018-11" db="EMBL/GenBank/DDBJ databases">
        <authorList>
            <consortium name="Pathogen Informatics"/>
        </authorList>
    </citation>
    <scope>NUCLEOTIDE SEQUENCE [LARGE SCALE GENOMIC DNA]</scope>
</reference>
<evidence type="ECO:0000256" key="1">
    <source>
        <dbReference type="SAM" id="MobiDB-lite"/>
    </source>
</evidence>
<dbReference type="EMBL" id="UYWX01006849">
    <property type="protein sequence ID" value="VDM26608.1"/>
    <property type="molecule type" value="Genomic_DNA"/>
</dbReference>
<feature type="compositionally biased region" description="Low complexity" evidence="1">
    <location>
        <begin position="28"/>
        <end position="38"/>
    </location>
</feature>
<evidence type="ECO:0000313" key="2">
    <source>
        <dbReference type="EMBL" id="VDM26608.1"/>
    </source>
</evidence>
<protein>
    <submittedName>
        <fullName evidence="2 4">Uncharacterized protein</fullName>
    </submittedName>
</protein>
<feature type="region of interest" description="Disordered" evidence="1">
    <location>
        <begin position="1"/>
        <end position="72"/>
    </location>
</feature>
<dbReference type="WBParaSite" id="TTAC_0000529501-mRNA-1">
    <property type="protein sequence ID" value="TTAC_0000529501-mRNA-1"/>
    <property type="gene ID" value="TTAC_0000529501"/>
</dbReference>
<name>A0A0R3WX05_HYDTA</name>
<evidence type="ECO:0000313" key="4">
    <source>
        <dbReference type="WBParaSite" id="TTAC_0000529501-mRNA-1"/>
    </source>
</evidence>
<evidence type="ECO:0000313" key="3">
    <source>
        <dbReference type="Proteomes" id="UP000274429"/>
    </source>
</evidence>
<reference evidence="4" key="1">
    <citation type="submission" date="2017-02" db="UniProtKB">
        <authorList>
            <consortium name="WormBaseParasite"/>
        </authorList>
    </citation>
    <scope>IDENTIFICATION</scope>
</reference>
<organism evidence="4">
    <name type="scientific">Hydatigena taeniaeformis</name>
    <name type="common">Feline tapeworm</name>
    <name type="synonym">Taenia taeniaeformis</name>
    <dbReference type="NCBI Taxonomy" id="6205"/>
    <lineage>
        <taxon>Eukaryota</taxon>
        <taxon>Metazoa</taxon>
        <taxon>Spiralia</taxon>
        <taxon>Lophotrochozoa</taxon>
        <taxon>Platyhelminthes</taxon>
        <taxon>Cestoda</taxon>
        <taxon>Eucestoda</taxon>
        <taxon>Cyclophyllidea</taxon>
        <taxon>Taeniidae</taxon>
        <taxon>Hydatigera</taxon>
    </lineage>
</organism>
<sequence>MRANVGKEGTIEGGLSGSKRSIERGRARGTTLARTPLRIGVEKDGVGGGGDGGGGGGGGDGGGVGGEMGQKEARQCRGLNDGIRWMLESGRLSANSRAARLLHNHLAGKEQPPPPRKSIIRVKWGETVVCHMRVFGCAGAVAVVVLLTHSLPVIVVELCSPCTETSSVSDLEQHATGGSNTLGQCGAGKWDTGVAKRSPSSPVTRDKEQCSQGVWGWHSPSNSTTVGACCSLNRHMQPHQLASTRHSSCSDVSTTCGLQH</sequence>
<feature type="compositionally biased region" description="Gly residues" evidence="1">
    <location>
        <begin position="46"/>
        <end position="68"/>
    </location>
</feature>
<accession>A0A0R3WX05</accession>